<dbReference type="CDD" id="cd00207">
    <property type="entry name" value="fer2"/>
    <property type="match status" value="1"/>
</dbReference>
<dbReference type="InterPro" id="IPR001041">
    <property type="entry name" value="2Fe-2S_ferredoxin-type"/>
</dbReference>
<keyword evidence="9" id="KW-1185">Reference proteome</keyword>
<dbReference type="GO" id="GO:0051537">
    <property type="term" value="F:2 iron, 2 sulfur cluster binding"/>
    <property type="evidence" value="ECO:0007669"/>
    <property type="project" value="UniProtKB-KW"/>
</dbReference>
<evidence type="ECO:0000256" key="3">
    <source>
        <dbReference type="ARBA" id="ARBA00022723"/>
    </source>
</evidence>
<evidence type="ECO:0000256" key="1">
    <source>
        <dbReference type="ARBA" id="ARBA00010914"/>
    </source>
</evidence>
<proteinExistence type="inferred from homology"/>
<comment type="caution">
    <text evidence="8">The sequence shown here is derived from an EMBL/GenBank/DDBJ whole genome shotgun (WGS) entry which is preliminary data.</text>
</comment>
<keyword evidence="5" id="KW-0411">Iron-sulfur</keyword>
<dbReference type="Pfam" id="PF00111">
    <property type="entry name" value="Fer2"/>
    <property type="match status" value="1"/>
</dbReference>
<dbReference type="RefSeq" id="WP_179587885.1">
    <property type="nucleotide sequence ID" value="NZ_JACBYR010000001.1"/>
</dbReference>
<keyword evidence="2" id="KW-0001">2Fe-2S</keyword>
<dbReference type="SUPFAM" id="SSF54292">
    <property type="entry name" value="2Fe-2S ferredoxin-like"/>
    <property type="match status" value="1"/>
</dbReference>
<dbReference type="Proteomes" id="UP000542125">
    <property type="component" value="Unassembled WGS sequence"/>
</dbReference>
<sequence>MPSAIFEHPDGDRETVDIPEGWTLMEGARRDEIAGIDAECGGGAICGTCHVQVDGHWLARLKPADASESALLGIVPERTEGSRLACQIVMDDSLDGIVVRVPAEQLGL</sequence>
<gene>
    <name evidence="8" type="ORF">FHW18_003432</name>
</gene>
<evidence type="ECO:0000313" key="9">
    <source>
        <dbReference type="Proteomes" id="UP000542125"/>
    </source>
</evidence>
<comment type="cofactor">
    <cofactor evidence="6">
        <name>[2Fe-2S] cluster</name>
        <dbReference type="ChEBI" id="CHEBI:190135"/>
    </cofactor>
</comment>
<dbReference type="PANTHER" id="PTHR23426">
    <property type="entry name" value="FERREDOXIN/ADRENODOXIN"/>
    <property type="match status" value="1"/>
</dbReference>
<evidence type="ECO:0000256" key="2">
    <source>
        <dbReference type="ARBA" id="ARBA00022714"/>
    </source>
</evidence>
<dbReference type="PROSITE" id="PS51085">
    <property type="entry name" value="2FE2S_FER_2"/>
    <property type="match status" value="1"/>
</dbReference>
<evidence type="ECO:0000259" key="7">
    <source>
        <dbReference type="PROSITE" id="PS51085"/>
    </source>
</evidence>
<dbReference type="PANTHER" id="PTHR23426:SF65">
    <property type="entry name" value="FERREDOXIN-2, MITOCHONDRIAL"/>
    <property type="match status" value="1"/>
</dbReference>
<keyword evidence="3" id="KW-0479">Metal-binding</keyword>
<dbReference type="InterPro" id="IPR012675">
    <property type="entry name" value="Beta-grasp_dom_sf"/>
</dbReference>
<dbReference type="GO" id="GO:0046872">
    <property type="term" value="F:metal ion binding"/>
    <property type="evidence" value="ECO:0007669"/>
    <property type="project" value="UniProtKB-KW"/>
</dbReference>
<dbReference type="InterPro" id="IPR036010">
    <property type="entry name" value="2Fe-2S_ferredoxin-like_sf"/>
</dbReference>
<accession>A0A7Y9IW34</accession>
<dbReference type="Gene3D" id="3.10.20.30">
    <property type="match status" value="1"/>
</dbReference>
<evidence type="ECO:0000313" key="8">
    <source>
        <dbReference type="EMBL" id="NYE84161.1"/>
    </source>
</evidence>
<evidence type="ECO:0000256" key="4">
    <source>
        <dbReference type="ARBA" id="ARBA00023004"/>
    </source>
</evidence>
<dbReference type="GO" id="GO:0009055">
    <property type="term" value="F:electron transfer activity"/>
    <property type="evidence" value="ECO:0007669"/>
    <property type="project" value="TreeGrafter"/>
</dbReference>
<keyword evidence="4" id="KW-0408">Iron</keyword>
<reference evidence="8 9" key="1">
    <citation type="submission" date="2020-07" db="EMBL/GenBank/DDBJ databases">
        <title>Genomic Encyclopedia of Type Strains, Phase IV (KMG-V): Genome sequencing to study the core and pangenomes of soil and plant-associated prokaryotes.</title>
        <authorList>
            <person name="Whitman W."/>
        </authorList>
    </citation>
    <scope>NUCLEOTIDE SEQUENCE [LARGE SCALE GENOMIC DNA]</scope>
    <source>
        <strain evidence="8 9">SAS40</strain>
    </source>
</reference>
<feature type="domain" description="2Fe-2S ferredoxin-type" evidence="7">
    <location>
        <begin position="2"/>
        <end position="105"/>
    </location>
</feature>
<evidence type="ECO:0000256" key="6">
    <source>
        <dbReference type="ARBA" id="ARBA00034078"/>
    </source>
</evidence>
<dbReference type="InterPro" id="IPR001055">
    <property type="entry name" value="Adrenodoxin-like"/>
</dbReference>
<protein>
    <submittedName>
        <fullName evidence="8">2Fe-2S ferredoxin</fullName>
    </submittedName>
</protein>
<dbReference type="AlphaFoldDB" id="A0A7Y9IW34"/>
<organism evidence="8 9">
    <name type="scientific">Pigmentiphaga litoralis</name>
    <dbReference type="NCBI Taxonomy" id="516702"/>
    <lineage>
        <taxon>Bacteria</taxon>
        <taxon>Pseudomonadati</taxon>
        <taxon>Pseudomonadota</taxon>
        <taxon>Betaproteobacteria</taxon>
        <taxon>Burkholderiales</taxon>
        <taxon>Alcaligenaceae</taxon>
        <taxon>Pigmentiphaga</taxon>
    </lineage>
</organism>
<comment type="similarity">
    <text evidence="1">Belongs to the adrenodoxin/putidaredoxin family.</text>
</comment>
<dbReference type="GO" id="GO:0140647">
    <property type="term" value="P:P450-containing electron transport chain"/>
    <property type="evidence" value="ECO:0007669"/>
    <property type="project" value="InterPro"/>
</dbReference>
<name>A0A7Y9IW34_9BURK</name>
<dbReference type="EMBL" id="JACBYR010000001">
    <property type="protein sequence ID" value="NYE84161.1"/>
    <property type="molecule type" value="Genomic_DNA"/>
</dbReference>
<evidence type="ECO:0000256" key="5">
    <source>
        <dbReference type="ARBA" id="ARBA00023014"/>
    </source>
</evidence>